<dbReference type="InterPro" id="IPR001199">
    <property type="entry name" value="Cyt_B5-like_heme/steroid-bd"/>
</dbReference>
<dbReference type="PANTHER" id="PTHR16740">
    <property type="entry name" value="CYTOCHROME B5-RELATED PROTEIN-RELATED"/>
    <property type="match status" value="1"/>
</dbReference>
<dbReference type="PANTHER" id="PTHR16740:SF1">
    <property type="entry name" value="CYTOCHROME B5-RELATED PROTEIN-RELATED"/>
    <property type="match status" value="1"/>
</dbReference>
<reference evidence="3" key="1">
    <citation type="submission" date="2021-05" db="EMBL/GenBank/DDBJ databases">
        <authorList>
            <person name="Alioto T."/>
            <person name="Alioto T."/>
            <person name="Gomez Garrido J."/>
        </authorList>
    </citation>
    <scope>NUCLEOTIDE SEQUENCE</scope>
</reference>
<dbReference type="SMART" id="SM01117">
    <property type="entry name" value="Cyt-b5"/>
    <property type="match status" value="1"/>
</dbReference>
<feature type="transmembrane region" description="Helical" evidence="1">
    <location>
        <begin position="228"/>
        <end position="252"/>
    </location>
</feature>
<organism evidence="3">
    <name type="scientific">Cacopsylla melanoneura</name>
    <dbReference type="NCBI Taxonomy" id="428564"/>
    <lineage>
        <taxon>Eukaryota</taxon>
        <taxon>Metazoa</taxon>
        <taxon>Ecdysozoa</taxon>
        <taxon>Arthropoda</taxon>
        <taxon>Hexapoda</taxon>
        <taxon>Insecta</taxon>
        <taxon>Pterygota</taxon>
        <taxon>Neoptera</taxon>
        <taxon>Paraneoptera</taxon>
        <taxon>Hemiptera</taxon>
        <taxon>Sternorrhyncha</taxon>
        <taxon>Psylloidea</taxon>
        <taxon>Psyllidae</taxon>
        <taxon>Psyllinae</taxon>
        <taxon>Cacopsylla</taxon>
    </lineage>
</organism>
<dbReference type="InterPro" id="IPR036400">
    <property type="entry name" value="Cyt_B5-like_heme/steroid_sf"/>
</dbReference>
<evidence type="ECO:0000313" key="3">
    <source>
        <dbReference type="EMBL" id="CAG6749329.1"/>
    </source>
</evidence>
<feature type="transmembrane region" description="Helical" evidence="1">
    <location>
        <begin position="138"/>
        <end position="158"/>
    </location>
</feature>
<dbReference type="AlphaFoldDB" id="A0A8D8ZKD5"/>
<protein>
    <submittedName>
        <fullName evidence="3">Cytochrome b5-related protein</fullName>
    </submittedName>
</protein>
<dbReference type="SUPFAM" id="SSF55856">
    <property type="entry name" value="Cytochrome b5-like heme/steroid binding domain"/>
    <property type="match status" value="1"/>
</dbReference>
<dbReference type="InterPro" id="IPR053100">
    <property type="entry name" value="Cytochrome_b5-related"/>
</dbReference>
<name>A0A8D8ZKD5_9HEMI</name>
<proteinExistence type="predicted"/>
<dbReference type="Pfam" id="PF00173">
    <property type="entry name" value="Cyt-b5"/>
    <property type="match status" value="1"/>
</dbReference>
<keyword evidence="1" id="KW-1133">Transmembrane helix</keyword>
<evidence type="ECO:0000256" key="1">
    <source>
        <dbReference type="SAM" id="Phobius"/>
    </source>
</evidence>
<dbReference type="EMBL" id="HBUF01522788">
    <property type="protein sequence ID" value="CAG6749329.1"/>
    <property type="molecule type" value="Transcribed_RNA"/>
</dbReference>
<dbReference type="PROSITE" id="PS50255">
    <property type="entry name" value="CYTOCHROME_B5_2"/>
    <property type="match status" value="1"/>
</dbReference>
<feature type="transmembrane region" description="Helical" evidence="1">
    <location>
        <begin position="164"/>
        <end position="182"/>
    </location>
</feature>
<keyword evidence="1" id="KW-0472">Membrane</keyword>
<accession>A0A8D8ZKD5</accession>
<feature type="domain" description="Cytochrome b5 heme-binding" evidence="2">
    <location>
        <begin position="33"/>
        <end position="100"/>
    </location>
</feature>
<sequence>MSPRFADSWPDRKEPSYLSAALVPTVDLFLKGAKQDDGAEGLWRIHDSLYDLSHWMDGHPGGKQWLQLTQGTDITEAFECHHISPKAESLLPKYFVKKASSPRNSPYTFHKSGFYRTLKSEIWNVLGTKAHQFHPRTIMYIDSIALLFLSSLVLAAAYNSLVMAVVAGSTLTLLTVMAHNFFHRRDSWRMYYFHLSFLSVRVFTKSLTPPDALCLIPPVLMYTVSSGGLLQVLLLWGLTMGWGSFMFAVIGLNAAHHHPEIFHQGDSPREDRDWGLNQIDAVRSRPDESNQFIVLTTFGDHTLHHLFPTVDHCYLPVIHEAFHRICKKWNIQLDTKNGFELLKGQIAQLSRTEPNHKLKYL</sequence>
<evidence type="ECO:0000259" key="2">
    <source>
        <dbReference type="PROSITE" id="PS50255"/>
    </source>
</evidence>
<dbReference type="Gene3D" id="3.10.120.10">
    <property type="entry name" value="Cytochrome b5-like heme/steroid binding domain"/>
    <property type="match status" value="1"/>
</dbReference>
<keyword evidence="1" id="KW-0812">Transmembrane</keyword>